<evidence type="ECO:0000313" key="2">
    <source>
        <dbReference type="EMBL" id="MCI54846.1"/>
    </source>
</evidence>
<dbReference type="Proteomes" id="UP000265520">
    <property type="component" value="Unassembled WGS sequence"/>
</dbReference>
<comment type="caution">
    <text evidence="2">The sequence shown here is derived from an EMBL/GenBank/DDBJ whole genome shotgun (WGS) entry which is preliminary data.</text>
</comment>
<protein>
    <submittedName>
        <fullName evidence="2">Uncharacterized protein</fullName>
    </submittedName>
</protein>
<feature type="compositionally biased region" description="Basic and acidic residues" evidence="1">
    <location>
        <begin position="45"/>
        <end position="54"/>
    </location>
</feature>
<feature type="non-terminal residue" evidence="2">
    <location>
        <position position="63"/>
    </location>
</feature>
<organism evidence="2 3">
    <name type="scientific">Trifolium medium</name>
    <dbReference type="NCBI Taxonomy" id="97028"/>
    <lineage>
        <taxon>Eukaryota</taxon>
        <taxon>Viridiplantae</taxon>
        <taxon>Streptophyta</taxon>
        <taxon>Embryophyta</taxon>
        <taxon>Tracheophyta</taxon>
        <taxon>Spermatophyta</taxon>
        <taxon>Magnoliopsida</taxon>
        <taxon>eudicotyledons</taxon>
        <taxon>Gunneridae</taxon>
        <taxon>Pentapetalae</taxon>
        <taxon>rosids</taxon>
        <taxon>fabids</taxon>
        <taxon>Fabales</taxon>
        <taxon>Fabaceae</taxon>
        <taxon>Papilionoideae</taxon>
        <taxon>50 kb inversion clade</taxon>
        <taxon>NPAAA clade</taxon>
        <taxon>Hologalegina</taxon>
        <taxon>IRL clade</taxon>
        <taxon>Trifolieae</taxon>
        <taxon>Trifolium</taxon>
    </lineage>
</organism>
<feature type="compositionally biased region" description="Basic and acidic residues" evidence="1">
    <location>
        <begin position="1"/>
        <end position="14"/>
    </location>
</feature>
<dbReference type="EMBL" id="LXQA010486230">
    <property type="protein sequence ID" value="MCI54846.1"/>
    <property type="molecule type" value="Genomic_DNA"/>
</dbReference>
<sequence>MEHKHSSVRKEDRPLNMVLKQHPGSPVEERPLDVYGLWTSPLKEGQVRPQEHDGSSQTLKGDS</sequence>
<dbReference type="AlphaFoldDB" id="A0A392T3V9"/>
<accession>A0A392T3V9</accession>
<evidence type="ECO:0000256" key="1">
    <source>
        <dbReference type="SAM" id="MobiDB-lite"/>
    </source>
</evidence>
<proteinExistence type="predicted"/>
<evidence type="ECO:0000313" key="3">
    <source>
        <dbReference type="Proteomes" id="UP000265520"/>
    </source>
</evidence>
<feature type="region of interest" description="Disordered" evidence="1">
    <location>
        <begin position="1"/>
        <end position="63"/>
    </location>
</feature>
<name>A0A392T3V9_9FABA</name>
<reference evidence="2 3" key="1">
    <citation type="journal article" date="2018" name="Front. Plant Sci.">
        <title>Red Clover (Trifolium pratense) and Zigzag Clover (T. medium) - A Picture of Genomic Similarities and Differences.</title>
        <authorList>
            <person name="Dluhosova J."/>
            <person name="Istvanek J."/>
            <person name="Nedelnik J."/>
            <person name="Repkova J."/>
        </authorList>
    </citation>
    <scope>NUCLEOTIDE SEQUENCE [LARGE SCALE GENOMIC DNA]</scope>
    <source>
        <strain evidence="3">cv. 10/8</strain>
        <tissue evidence="2">Leaf</tissue>
    </source>
</reference>
<keyword evidence="3" id="KW-1185">Reference proteome</keyword>